<evidence type="ECO:0000313" key="2">
    <source>
        <dbReference type="Proteomes" id="UP000324222"/>
    </source>
</evidence>
<gene>
    <name evidence="1" type="ORF">E2C01_037291</name>
</gene>
<dbReference type="Proteomes" id="UP000324222">
    <property type="component" value="Unassembled WGS sequence"/>
</dbReference>
<dbReference type="AlphaFoldDB" id="A0A5B7FEK6"/>
<proteinExistence type="predicted"/>
<name>A0A5B7FEK6_PORTR</name>
<keyword evidence="2" id="KW-1185">Reference proteome</keyword>
<dbReference type="EMBL" id="VSRR010005921">
    <property type="protein sequence ID" value="MPC43639.1"/>
    <property type="molecule type" value="Genomic_DNA"/>
</dbReference>
<sequence length="74" mass="7754">MRVTRGILTAGYNYVSQLAAASCARGALPMARSHEKTYIADLKEYAISSTADLPTCAVSFPASSSSLVGLDRIG</sequence>
<reference evidence="1 2" key="1">
    <citation type="submission" date="2019-05" db="EMBL/GenBank/DDBJ databases">
        <title>Another draft genome of Portunus trituberculatus and its Hox gene families provides insights of decapod evolution.</title>
        <authorList>
            <person name="Jeong J.-H."/>
            <person name="Song I."/>
            <person name="Kim S."/>
            <person name="Choi T."/>
            <person name="Kim D."/>
            <person name="Ryu S."/>
            <person name="Kim W."/>
        </authorList>
    </citation>
    <scope>NUCLEOTIDE SEQUENCE [LARGE SCALE GENOMIC DNA]</scope>
    <source>
        <tissue evidence="1">Muscle</tissue>
    </source>
</reference>
<evidence type="ECO:0000313" key="1">
    <source>
        <dbReference type="EMBL" id="MPC43639.1"/>
    </source>
</evidence>
<comment type="caution">
    <text evidence="1">The sequence shown here is derived from an EMBL/GenBank/DDBJ whole genome shotgun (WGS) entry which is preliminary data.</text>
</comment>
<protein>
    <submittedName>
        <fullName evidence="1">Uncharacterized protein</fullName>
    </submittedName>
</protein>
<accession>A0A5B7FEK6</accession>
<dbReference type="PROSITE" id="PS51257">
    <property type="entry name" value="PROKAR_LIPOPROTEIN"/>
    <property type="match status" value="1"/>
</dbReference>
<organism evidence="1 2">
    <name type="scientific">Portunus trituberculatus</name>
    <name type="common">Swimming crab</name>
    <name type="synonym">Neptunus trituberculatus</name>
    <dbReference type="NCBI Taxonomy" id="210409"/>
    <lineage>
        <taxon>Eukaryota</taxon>
        <taxon>Metazoa</taxon>
        <taxon>Ecdysozoa</taxon>
        <taxon>Arthropoda</taxon>
        <taxon>Crustacea</taxon>
        <taxon>Multicrustacea</taxon>
        <taxon>Malacostraca</taxon>
        <taxon>Eumalacostraca</taxon>
        <taxon>Eucarida</taxon>
        <taxon>Decapoda</taxon>
        <taxon>Pleocyemata</taxon>
        <taxon>Brachyura</taxon>
        <taxon>Eubrachyura</taxon>
        <taxon>Portunoidea</taxon>
        <taxon>Portunidae</taxon>
        <taxon>Portuninae</taxon>
        <taxon>Portunus</taxon>
    </lineage>
</organism>